<feature type="region of interest" description="Disordered" evidence="1">
    <location>
        <begin position="99"/>
        <end position="125"/>
    </location>
</feature>
<dbReference type="EMBL" id="JACMSC010000001">
    <property type="protein sequence ID" value="KAG6536884.1"/>
    <property type="molecule type" value="Genomic_DNA"/>
</dbReference>
<evidence type="ECO:0000313" key="3">
    <source>
        <dbReference type="EMBL" id="KAG6536889.1"/>
    </source>
</evidence>
<dbReference type="EMBL" id="JACMSC010000001">
    <property type="protein sequence ID" value="KAG6536889.1"/>
    <property type="molecule type" value="Genomic_DNA"/>
</dbReference>
<dbReference type="Proteomes" id="UP000734854">
    <property type="component" value="Unassembled WGS sequence"/>
</dbReference>
<proteinExistence type="predicted"/>
<dbReference type="AlphaFoldDB" id="A0A8J5I6C3"/>
<protein>
    <submittedName>
        <fullName evidence="3">Uncharacterized protein</fullName>
    </submittedName>
</protein>
<evidence type="ECO:0000256" key="1">
    <source>
        <dbReference type="SAM" id="MobiDB-lite"/>
    </source>
</evidence>
<comment type="caution">
    <text evidence="3">The sequence shown here is derived from an EMBL/GenBank/DDBJ whole genome shotgun (WGS) entry which is preliminary data.</text>
</comment>
<sequence>MSIFISNSYSTVLPLYLFSAAKLAEHKNLSSNEAFSVSVQLYMTSCSSIGGILMSFRLEFSGWTDGREMELQPSAPGFFHPYAVLIPNGDGLRATAAPNEAKRAREAVGAPAAMTPMDHSRSDKI</sequence>
<name>A0A8J5I6C3_ZINOF</name>
<reference evidence="3 4" key="1">
    <citation type="submission" date="2020-08" db="EMBL/GenBank/DDBJ databases">
        <title>Plant Genome Project.</title>
        <authorList>
            <person name="Zhang R.-G."/>
        </authorList>
    </citation>
    <scope>NUCLEOTIDE SEQUENCE [LARGE SCALE GENOMIC DNA]</scope>
    <source>
        <tissue evidence="3">Rhizome</tissue>
    </source>
</reference>
<gene>
    <name evidence="2" type="ORF">ZIOFF_001960</name>
    <name evidence="3" type="ORF">ZIOFF_001965</name>
</gene>
<evidence type="ECO:0000313" key="2">
    <source>
        <dbReference type="EMBL" id="KAG6536884.1"/>
    </source>
</evidence>
<accession>A0A8J5I6C3</accession>
<evidence type="ECO:0000313" key="4">
    <source>
        <dbReference type="Proteomes" id="UP000734854"/>
    </source>
</evidence>
<keyword evidence="4" id="KW-1185">Reference proteome</keyword>
<organism evidence="3 4">
    <name type="scientific">Zingiber officinale</name>
    <name type="common">Ginger</name>
    <name type="synonym">Amomum zingiber</name>
    <dbReference type="NCBI Taxonomy" id="94328"/>
    <lineage>
        <taxon>Eukaryota</taxon>
        <taxon>Viridiplantae</taxon>
        <taxon>Streptophyta</taxon>
        <taxon>Embryophyta</taxon>
        <taxon>Tracheophyta</taxon>
        <taxon>Spermatophyta</taxon>
        <taxon>Magnoliopsida</taxon>
        <taxon>Liliopsida</taxon>
        <taxon>Zingiberales</taxon>
        <taxon>Zingiberaceae</taxon>
        <taxon>Zingiber</taxon>
    </lineage>
</organism>